<dbReference type="EMBL" id="HE573022">
    <property type="protein sequence ID" value="CCC48590.1"/>
    <property type="molecule type" value="Genomic_DNA"/>
</dbReference>
<dbReference type="InterPro" id="IPR036961">
    <property type="entry name" value="Kinesin_motor_dom_sf"/>
</dbReference>
<keyword evidence="4" id="KW-0067">ATP-binding</keyword>
<dbReference type="AlphaFoldDB" id="G0TXA0"/>
<protein>
    <submittedName>
        <fullName evidence="8">Putative kinesin</fullName>
    </submittedName>
</protein>
<proteinExistence type="inferred from homology"/>
<evidence type="ECO:0000259" key="7">
    <source>
        <dbReference type="PROSITE" id="PS50067"/>
    </source>
</evidence>
<reference evidence="8" key="1">
    <citation type="journal article" date="2012" name="Proc. Natl. Acad. Sci. U.S.A.">
        <title>Antigenic diversity is generated by distinct evolutionary mechanisms in African trypanosome species.</title>
        <authorList>
            <person name="Jackson A.P."/>
            <person name="Berry A."/>
            <person name="Aslett M."/>
            <person name="Allison H.C."/>
            <person name="Burton P."/>
            <person name="Vavrova-Anderson J."/>
            <person name="Brown R."/>
            <person name="Browne H."/>
            <person name="Corton N."/>
            <person name="Hauser H."/>
            <person name="Gamble J."/>
            <person name="Gilderthorp R."/>
            <person name="Marcello L."/>
            <person name="McQuillan J."/>
            <person name="Otto T.D."/>
            <person name="Quail M.A."/>
            <person name="Sanders M.J."/>
            <person name="van Tonder A."/>
            <person name="Ginger M.L."/>
            <person name="Field M.C."/>
            <person name="Barry J.D."/>
            <person name="Hertz-Fowler C."/>
            <person name="Berriman M."/>
        </authorList>
    </citation>
    <scope>NUCLEOTIDE SEQUENCE</scope>
    <source>
        <strain evidence="8">Y486</strain>
    </source>
</reference>
<evidence type="ECO:0000313" key="8">
    <source>
        <dbReference type="EMBL" id="CCC48590.1"/>
    </source>
</evidence>
<comment type="similarity">
    <text evidence="4">Belongs to the TRAFAC class myosin-kinesin ATPase superfamily. Kinesin family.</text>
</comment>
<keyword evidence="1" id="KW-0493">Microtubule</keyword>
<evidence type="ECO:0000256" key="2">
    <source>
        <dbReference type="ARBA" id="ARBA00023054"/>
    </source>
</evidence>
<keyword evidence="2 5" id="KW-0175">Coiled coil</keyword>
<evidence type="ECO:0000256" key="1">
    <source>
        <dbReference type="ARBA" id="ARBA00022701"/>
    </source>
</evidence>
<sequence>MTDQVAAVQTVASPLVAPKGEDGRSQSKGGARAVPASGVATVEGDEPKNVSRCLVYCRLRPRNKTDFKNGGFQLVTVSENNVIVKDQRYYKFDGAFNEDCTQENIFDAVAVPCVTHAFKGFCSALMCYGQTGTGKSFTMCNTTPGSEGIIPRTAKFIFDTVEADRSRSYEVIGQFVQIYRDNLGDLMVGNGKDRVDIHFDDEGGVDLTGCSSHVLKSAQEFMRFYNSGNDRRVVTATAMNPESSRGHTALILRIISESVDDPASGKLKGKITFIDLAGYERFSKTGITHDNPIMKDEAKCINASLLSLGHVVSCLSSGSRHIPWRDSKLTRILQDSIGGRSRTSIILTVGPSSDHLHETTNSLQFGLRAMDVKVTAKQSVHVDYEKLARKLQLLLEEKDEKINFLEVQIASQDAERQELLEMYNAHRKAIDQRFENDMAQLTKTGASEQQILNLREVYKAEVENLREQQDEDILYREEEYSKRISKLVRDQVRQEEKRRAEMKLAQERIIEDFQKKLDKAREGTNDDLVKALQQLAEKDSILASRANDTARLHEHIEVLTEQVKELGGVPVEEATFPETFLDVGQVEEMQMQLEAEVERHRSKGIGLRAEVDRLSHLCTERLEEINKLNRENSQLREVLRESGIAIEDTDEVEQFMREARTRMIDISEMETLRVTMQEDLNEVKAHNRELEREVKRLRDELSTKAVPLTARIHRGTCGFGPNTVRGLGSTQTFSRTQHGLYTPPPSKPLEDSQRFVKKLSNQLEFSMREKNSLQERVTALEAELANAWPGDPAAICTPHHAPAIFFFYSLARRDEDNEPPTGKDVDVLLQVKDDEIDSLLETIEQQEFMLNTARSNDEFQKQLICELQQQVVAAKLDVKEHKTLPPPVDSISISDYMCLLRTIRDSERKLTTQLAERDGRDPVELDALLEKRDKELLLKDEAIVEKASKAQFVAKVCIRLKNQMERLGITPCCRLPDSYNELIEQEVCELENQVETQRELEERLRLEEEEKQRMANMLQSLKEERERQANVIRSVQARCREVEEKEMATAAHLSRLAKEKSQRELILEDTLRRATQELIESRVRLAMAEEVVESGMFNRLIRRWKQR</sequence>
<dbReference type="GO" id="GO:0005874">
    <property type="term" value="C:microtubule"/>
    <property type="evidence" value="ECO:0007669"/>
    <property type="project" value="UniProtKB-KW"/>
</dbReference>
<name>G0TXA0_TRYVY</name>
<dbReference type="InterPro" id="IPR027640">
    <property type="entry name" value="Kinesin-like_fam"/>
</dbReference>
<dbReference type="Gene3D" id="3.40.850.10">
    <property type="entry name" value="Kinesin motor domain"/>
    <property type="match status" value="1"/>
</dbReference>
<organism evidence="8">
    <name type="scientific">Trypanosoma vivax (strain Y486)</name>
    <dbReference type="NCBI Taxonomy" id="1055687"/>
    <lineage>
        <taxon>Eukaryota</taxon>
        <taxon>Discoba</taxon>
        <taxon>Euglenozoa</taxon>
        <taxon>Kinetoplastea</taxon>
        <taxon>Metakinetoplastina</taxon>
        <taxon>Trypanosomatida</taxon>
        <taxon>Trypanosomatidae</taxon>
        <taxon>Trypanosoma</taxon>
        <taxon>Duttonella</taxon>
    </lineage>
</organism>
<dbReference type="PANTHER" id="PTHR47968:SF36">
    <property type="entry name" value="KINESIN HEAVY CHAIN ISOFORM X1"/>
    <property type="match status" value="1"/>
</dbReference>
<dbReference type="SMART" id="SM00129">
    <property type="entry name" value="KISc"/>
    <property type="match status" value="1"/>
</dbReference>
<dbReference type="PANTHER" id="PTHR47968">
    <property type="entry name" value="CENTROMERE PROTEIN E"/>
    <property type="match status" value="1"/>
</dbReference>
<dbReference type="GO" id="GO:0007018">
    <property type="term" value="P:microtubule-based movement"/>
    <property type="evidence" value="ECO:0007669"/>
    <property type="project" value="InterPro"/>
</dbReference>
<evidence type="ECO:0000256" key="5">
    <source>
        <dbReference type="SAM" id="Coils"/>
    </source>
</evidence>
<keyword evidence="4" id="KW-0547">Nucleotide-binding</keyword>
<feature type="region of interest" description="Disordered" evidence="6">
    <location>
        <begin position="1"/>
        <end position="38"/>
    </location>
</feature>
<dbReference type="InterPro" id="IPR027417">
    <property type="entry name" value="P-loop_NTPase"/>
</dbReference>
<feature type="coiled-coil region" evidence="5">
    <location>
        <begin position="756"/>
        <end position="783"/>
    </location>
</feature>
<feature type="coiled-coil region" evidence="5">
    <location>
        <begin position="983"/>
        <end position="1045"/>
    </location>
</feature>
<evidence type="ECO:0000256" key="4">
    <source>
        <dbReference type="PROSITE-ProRule" id="PRU00283"/>
    </source>
</evidence>
<evidence type="ECO:0000256" key="3">
    <source>
        <dbReference type="ARBA" id="ARBA00023175"/>
    </source>
</evidence>
<dbReference type="PROSITE" id="PS50067">
    <property type="entry name" value="KINESIN_MOTOR_2"/>
    <property type="match status" value="1"/>
</dbReference>
<accession>G0TXA0</accession>
<dbReference type="FunFam" id="3.40.850.10:FF:000140">
    <property type="entry name" value="Kinesin-like protein"/>
    <property type="match status" value="1"/>
</dbReference>
<dbReference type="GO" id="GO:0003777">
    <property type="term" value="F:microtubule motor activity"/>
    <property type="evidence" value="ECO:0007669"/>
    <property type="project" value="InterPro"/>
</dbReference>
<feature type="coiled-coil region" evidence="5">
    <location>
        <begin position="388"/>
        <end position="422"/>
    </location>
</feature>
<dbReference type="Pfam" id="PF00225">
    <property type="entry name" value="Kinesin"/>
    <property type="match status" value="1"/>
</dbReference>
<dbReference type="SUPFAM" id="SSF52540">
    <property type="entry name" value="P-loop containing nucleoside triphosphate hydrolases"/>
    <property type="match status" value="1"/>
</dbReference>
<evidence type="ECO:0000256" key="6">
    <source>
        <dbReference type="SAM" id="MobiDB-lite"/>
    </source>
</evidence>
<dbReference type="InterPro" id="IPR001752">
    <property type="entry name" value="Kinesin_motor_dom"/>
</dbReference>
<dbReference type="GO" id="GO:0008017">
    <property type="term" value="F:microtubule binding"/>
    <property type="evidence" value="ECO:0007669"/>
    <property type="project" value="InterPro"/>
</dbReference>
<feature type="binding site" evidence="4">
    <location>
        <begin position="129"/>
        <end position="136"/>
    </location>
    <ligand>
        <name>ATP</name>
        <dbReference type="ChEBI" id="CHEBI:30616"/>
    </ligand>
</feature>
<dbReference type="PRINTS" id="PR00380">
    <property type="entry name" value="KINESINHEAVY"/>
</dbReference>
<gene>
    <name evidence="8" type="ORF">TVY486_0603810</name>
</gene>
<feature type="coiled-coil region" evidence="5">
    <location>
        <begin position="669"/>
        <end position="700"/>
    </location>
</feature>
<feature type="domain" description="Kinesin motor" evidence="7">
    <location>
        <begin position="52"/>
        <end position="372"/>
    </location>
</feature>
<feature type="coiled-coil region" evidence="5">
    <location>
        <begin position="583"/>
        <end position="638"/>
    </location>
</feature>
<dbReference type="GO" id="GO:0005524">
    <property type="term" value="F:ATP binding"/>
    <property type="evidence" value="ECO:0007669"/>
    <property type="project" value="UniProtKB-UniRule"/>
</dbReference>
<keyword evidence="3 4" id="KW-0505">Motor protein</keyword>